<reference evidence="7 8" key="1">
    <citation type="submission" date="2014-04" db="EMBL/GenBank/DDBJ databases">
        <authorList>
            <consortium name="DOE Joint Genome Institute"/>
            <person name="Kuo A."/>
            <person name="Tarkka M."/>
            <person name="Buscot F."/>
            <person name="Kohler A."/>
            <person name="Nagy L.G."/>
            <person name="Floudas D."/>
            <person name="Copeland A."/>
            <person name="Barry K.W."/>
            <person name="Cichocki N."/>
            <person name="Veneault-Fourrey C."/>
            <person name="LaButti K."/>
            <person name="Lindquist E.A."/>
            <person name="Lipzen A."/>
            <person name="Lundell T."/>
            <person name="Morin E."/>
            <person name="Murat C."/>
            <person name="Sun H."/>
            <person name="Tunlid A."/>
            <person name="Henrissat B."/>
            <person name="Grigoriev I.V."/>
            <person name="Hibbett D.S."/>
            <person name="Martin F."/>
            <person name="Nordberg H.P."/>
            <person name="Cantor M.N."/>
            <person name="Hua S.X."/>
        </authorList>
    </citation>
    <scope>NUCLEOTIDE SEQUENCE [LARGE SCALE GENOMIC DNA]</scope>
    <source>
        <strain evidence="7 8">F 1598</strain>
    </source>
</reference>
<dbReference type="GO" id="GO:0004930">
    <property type="term" value="F:G protein-coupled receptor activity"/>
    <property type="evidence" value="ECO:0007669"/>
    <property type="project" value="TreeGrafter"/>
</dbReference>
<evidence type="ECO:0000256" key="1">
    <source>
        <dbReference type="ARBA" id="ARBA00004141"/>
    </source>
</evidence>
<dbReference type="HOGENOM" id="CLU_032576_0_1_1"/>
<evidence type="ECO:0000256" key="4">
    <source>
        <dbReference type="ARBA" id="ARBA00023136"/>
    </source>
</evidence>
<dbReference type="InterPro" id="IPR023041">
    <property type="entry name" value="Glucose_rcpt_Git3-like_N"/>
</dbReference>
<feature type="transmembrane region" description="Helical" evidence="5">
    <location>
        <begin position="299"/>
        <end position="318"/>
    </location>
</feature>
<dbReference type="Proteomes" id="UP000054166">
    <property type="component" value="Unassembled WGS sequence"/>
</dbReference>
<dbReference type="STRING" id="765440.A0A0C3BJH9"/>
<feature type="transmembrane region" description="Helical" evidence="5">
    <location>
        <begin position="127"/>
        <end position="151"/>
    </location>
</feature>
<gene>
    <name evidence="7" type="ORF">PILCRDRAFT_815741</name>
</gene>
<feature type="domain" description="Glucose receptor Git3-like N-terminal" evidence="6">
    <location>
        <begin position="14"/>
        <end position="201"/>
    </location>
</feature>
<keyword evidence="4 5" id="KW-0472">Membrane</keyword>
<organism evidence="7 8">
    <name type="scientific">Piloderma croceum (strain F 1598)</name>
    <dbReference type="NCBI Taxonomy" id="765440"/>
    <lineage>
        <taxon>Eukaryota</taxon>
        <taxon>Fungi</taxon>
        <taxon>Dikarya</taxon>
        <taxon>Basidiomycota</taxon>
        <taxon>Agaricomycotina</taxon>
        <taxon>Agaricomycetes</taxon>
        <taxon>Agaricomycetidae</taxon>
        <taxon>Atheliales</taxon>
        <taxon>Atheliaceae</taxon>
        <taxon>Piloderma</taxon>
    </lineage>
</organism>
<dbReference type="AlphaFoldDB" id="A0A0C3BJH9"/>
<feature type="transmembrane region" description="Helical" evidence="5">
    <location>
        <begin position="171"/>
        <end position="191"/>
    </location>
</feature>
<evidence type="ECO:0000313" key="8">
    <source>
        <dbReference type="Proteomes" id="UP000054166"/>
    </source>
</evidence>
<accession>A0A0C3BJH9</accession>
<dbReference type="Pfam" id="PF11710">
    <property type="entry name" value="Git3"/>
    <property type="match status" value="1"/>
</dbReference>
<name>A0A0C3BJH9_PILCF</name>
<keyword evidence="8" id="KW-1185">Reference proteome</keyword>
<evidence type="ECO:0000313" key="7">
    <source>
        <dbReference type="EMBL" id="KIM86508.1"/>
    </source>
</evidence>
<evidence type="ECO:0000259" key="6">
    <source>
        <dbReference type="Pfam" id="PF11710"/>
    </source>
</evidence>
<dbReference type="InParanoid" id="A0A0C3BJH9"/>
<keyword evidence="3 5" id="KW-1133">Transmembrane helix</keyword>
<evidence type="ECO:0000256" key="5">
    <source>
        <dbReference type="SAM" id="Phobius"/>
    </source>
</evidence>
<dbReference type="PANTHER" id="PTHR23112">
    <property type="entry name" value="G PROTEIN-COUPLED RECEPTOR 157-RELATED"/>
    <property type="match status" value="1"/>
</dbReference>
<dbReference type="GO" id="GO:0007189">
    <property type="term" value="P:adenylate cyclase-activating G protein-coupled receptor signaling pathway"/>
    <property type="evidence" value="ECO:0007669"/>
    <property type="project" value="TreeGrafter"/>
</dbReference>
<keyword evidence="2 5" id="KW-0812">Transmembrane</keyword>
<sequence>MPSASITGVRLAASIIEFIGSTSSFLGASFMIVCYLLLPMKRHFRHTLILNLAVSDAVNGLCEALSGLHILIHRVDIKAGPACTINGLIGQLTNQATDTTIFTMTCVTVYTITRRSLVPAQWPRRTILLTCIAIWTFPIITSFTALGMNWYGPVSGNWCWLVEKPAYIRYVLTHMWRFLFIFLEIGLYTYLHIYLKRRFNNTDTFLADAETGALNISPTRSQMVIDTSKESSVLEMSTWDKNDQSSYNSYSYKQTKLDEIPPHSLVQLTKLPLRHIMAHRRTDDLTHHRNARLVAIEKVLLLNAYPLLYIILWIPGLANRLAEAFGHSPKVLMVMQSTTQFVGLANAFTFGWNEEVARQLKHRFGN</sequence>
<dbReference type="GO" id="GO:0005886">
    <property type="term" value="C:plasma membrane"/>
    <property type="evidence" value="ECO:0007669"/>
    <property type="project" value="TreeGrafter"/>
</dbReference>
<dbReference type="OrthoDB" id="2908662at2759"/>
<reference evidence="8" key="2">
    <citation type="submission" date="2015-01" db="EMBL/GenBank/DDBJ databases">
        <title>Evolutionary Origins and Diversification of the Mycorrhizal Mutualists.</title>
        <authorList>
            <consortium name="DOE Joint Genome Institute"/>
            <consortium name="Mycorrhizal Genomics Consortium"/>
            <person name="Kohler A."/>
            <person name="Kuo A."/>
            <person name="Nagy L.G."/>
            <person name="Floudas D."/>
            <person name="Copeland A."/>
            <person name="Barry K.W."/>
            <person name="Cichocki N."/>
            <person name="Veneault-Fourrey C."/>
            <person name="LaButti K."/>
            <person name="Lindquist E.A."/>
            <person name="Lipzen A."/>
            <person name="Lundell T."/>
            <person name="Morin E."/>
            <person name="Murat C."/>
            <person name="Riley R."/>
            <person name="Ohm R."/>
            <person name="Sun H."/>
            <person name="Tunlid A."/>
            <person name="Henrissat B."/>
            <person name="Grigoriev I.V."/>
            <person name="Hibbett D.S."/>
            <person name="Martin F."/>
        </authorList>
    </citation>
    <scope>NUCLEOTIDE SEQUENCE [LARGE SCALE GENOMIC DNA]</scope>
    <source>
        <strain evidence="8">F 1598</strain>
    </source>
</reference>
<dbReference type="PANTHER" id="PTHR23112:SF37">
    <property type="entry name" value="G PROTEIN-COUPLED RECEPTOR GPR1"/>
    <property type="match status" value="1"/>
</dbReference>
<comment type="subcellular location">
    <subcellularLocation>
        <location evidence="1">Membrane</location>
        <topology evidence="1">Multi-pass membrane protein</topology>
    </subcellularLocation>
</comment>
<proteinExistence type="predicted"/>
<evidence type="ECO:0000256" key="3">
    <source>
        <dbReference type="ARBA" id="ARBA00022989"/>
    </source>
</evidence>
<dbReference type="EMBL" id="KN832981">
    <property type="protein sequence ID" value="KIM86508.1"/>
    <property type="molecule type" value="Genomic_DNA"/>
</dbReference>
<dbReference type="Gene3D" id="1.20.1070.10">
    <property type="entry name" value="Rhodopsin 7-helix transmembrane proteins"/>
    <property type="match status" value="1"/>
</dbReference>
<feature type="transmembrane region" description="Helical" evidence="5">
    <location>
        <begin position="12"/>
        <end position="38"/>
    </location>
</feature>
<dbReference type="SUPFAM" id="SSF81321">
    <property type="entry name" value="Family A G protein-coupled receptor-like"/>
    <property type="match status" value="1"/>
</dbReference>
<protein>
    <recommendedName>
        <fullName evidence="6">Glucose receptor Git3-like N-terminal domain-containing protein</fullName>
    </recommendedName>
</protein>
<evidence type="ECO:0000256" key="2">
    <source>
        <dbReference type="ARBA" id="ARBA00022692"/>
    </source>
</evidence>